<dbReference type="AlphaFoldDB" id="A0A0E1VW15"/>
<protein>
    <submittedName>
        <fullName evidence="1">Uncharacterized protein</fullName>
    </submittedName>
</protein>
<sequence>MGRARRSCGVAGARRAADAVRGACGKNGGGKMAHDEVRHCYRIGFGRRWSRIVPSMARVTG</sequence>
<gene>
    <name evidence="1" type="ORF">BURPS1710A_A0445</name>
</gene>
<name>A0A0E1VW15_BURPE</name>
<organism evidence="1 2">
    <name type="scientific">Burkholderia pseudomallei 1710a</name>
    <dbReference type="NCBI Taxonomy" id="320371"/>
    <lineage>
        <taxon>Bacteria</taxon>
        <taxon>Pseudomonadati</taxon>
        <taxon>Pseudomonadota</taxon>
        <taxon>Betaproteobacteria</taxon>
        <taxon>Burkholderiales</taxon>
        <taxon>Burkholderiaceae</taxon>
        <taxon>Burkholderia</taxon>
        <taxon>pseudomallei group</taxon>
    </lineage>
</organism>
<accession>A0A0E1VW15</accession>
<evidence type="ECO:0000313" key="2">
    <source>
        <dbReference type="Proteomes" id="UP000001812"/>
    </source>
</evidence>
<dbReference type="HOGENOM" id="CLU_2913575_0_0_4"/>
<evidence type="ECO:0000313" key="1">
    <source>
        <dbReference type="EMBL" id="EET04191.1"/>
    </source>
</evidence>
<dbReference type="Proteomes" id="UP000001812">
    <property type="component" value="Chromosome II"/>
</dbReference>
<dbReference type="EMBL" id="CM000833">
    <property type="protein sequence ID" value="EET04191.1"/>
    <property type="molecule type" value="Genomic_DNA"/>
</dbReference>
<reference evidence="1 2" key="2">
    <citation type="submission" date="2009-05" db="EMBL/GenBank/DDBJ databases">
        <authorList>
            <person name="Harkins D.M."/>
            <person name="DeShazer D."/>
            <person name="Woods D.E."/>
            <person name="Brinkac L.M."/>
            <person name="Brown K.A."/>
            <person name="Hung G.C."/>
            <person name="Tuanyok A."/>
            <person name="Zhang B."/>
            <person name="Nierman W.C."/>
        </authorList>
    </citation>
    <scope>NUCLEOTIDE SEQUENCE [LARGE SCALE GENOMIC DNA]</scope>
    <source>
        <strain evidence="1 2">1710a</strain>
    </source>
</reference>
<proteinExistence type="predicted"/>
<reference evidence="2" key="1">
    <citation type="submission" date="2007-08" db="EMBL/GenBank/DDBJ databases">
        <title>Annotation of Burkholderia pseudomallei 1710a.</title>
        <authorList>
            <person name="Harkins D.M."/>
            <person name="DeShazer D."/>
            <person name="Woods D.E."/>
            <person name="Brinkac L.M."/>
            <person name="Brown K.A."/>
            <person name="Hung G.C."/>
            <person name="Tuanyok A."/>
            <person name="Zhang B."/>
            <person name="Nierman W.C."/>
        </authorList>
    </citation>
    <scope>NUCLEOTIDE SEQUENCE [LARGE SCALE GENOMIC DNA]</scope>
    <source>
        <strain evidence="2">1710a</strain>
    </source>
</reference>